<protein>
    <recommendedName>
        <fullName evidence="4">Dirigent protein</fullName>
    </recommendedName>
</protein>
<comment type="function">
    <text evidence="4">Dirigent proteins impart stereoselectivity on the phenoxy radical-coupling reaction, yielding optically active lignans from two molecules of coniferyl alcohol in the biosynthesis of lignans, flavonolignans, and alkaloids and thus plays a central role in plant secondary metabolism.</text>
</comment>
<accession>A0A445KGN7</accession>
<dbReference type="Gramene" id="XM_028378557.1">
    <property type="protein sequence ID" value="XP_028234358.1"/>
    <property type="gene ID" value="LOC114414262"/>
</dbReference>
<dbReference type="SMR" id="A0A445KGN7"/>
<keyword evidence="4" id="KW-0052">Apoplast</keyword>
<comment type="subunit">
    <text evidence="2 4">Homodimer.</text>
</comment>
<organism evidence="6 7">
    <name type="scientific">Glycine soja</name>
    <name type="common">Wild soybean</name>
    <dbReference type="NCBI Taxonomy" id="3848"/>
    <lineage>
        <taxon>Eukaryota</taxon>
        <taxon>Viridiplantae</taxon>
        <taxon>Streptophyta</taxon>
        <taxon>Embryophyta</taxon>
        <taxon>Tracheophyta</taxon>
        <taxon>Spermatophyta</taxon>
        <taxon>Magnoliopsida</taxon>
        <taxon>eudicotyledons</taxon>
        <taxon>Gunneridae</taxon>
        <taxon>Pentapetalae</taxon>
        <taxon>rosids</taxon>
        <taxon>fabids</taxon>
        <taxon>Fabales</taxon>
        <taxon>Fabaceae</taxon>
        <taxon>Papilionoideae</taxon>
        <taxon>50 kb inversion clade</taxon>
        <taxon>NPAAA clade</taxon>
        <taxon>indigoferoid/millettioid clade</taxon>
        <taxon>Phaseoleae</taxon>
        <taxon>Glycine</taxon>
        <taxon>Glycine subgen. Soja</taxon>
    </lineage>
</organism>
<comment type="similarity">
    <text evidence="1 4">Belongs to the plant dirigent protein family.</text>
</comment>
<sequence length="185" mass="20055">MTPSFSTPMKSVFLSMVMILISIIIYQGNAQLPQPMPNQTTMVFYLQDIAKGSSATVTPVAGIKGSDWTYTTFGSIFVVDDPVTLSISPTSEMVGRAQGLLIASAHDGANVNVALSIVFNNLQYSGSTLELQGISRQRESYREVSVVSGTGKFRFARGYALLQTVLYDAPTSRSIIRITITIQTN</sequence>
<evidence type="ECO:0000313" key="6">
    <source>
        <dbReference type="EMBL" id="RZC09859.1"/>
    </source>
</evidence>
<dbReference type="InterPro" id="IPR004265">
    <property type="entry name" value="Dirigent"/>
</dbReference>
<evidence type="ECO:0000313" key="7">
    <source>
        <dbReference type="Proteomes" id="UP000289340"/>
    </source>
</evidence>
<dbReference type="GO" id="GO:0048046">
    <property type="term" value="C:apoplast"/>
    <property type="evidence" value="ECO:0007669"/>
    <property type="project" value="UniProtKB-SubCell"/>
</dbReference>
<keyword evidence="5" id="KW-0812">Transmembrane</keyword>
<dbReference type="GO" id="GO:0009699">
    <property type="term" value="P:phenylpropanoid biosynthetic process"/>
    <property type="evidence" value="ECO:0007669"/>
    <property type="project" value="UniProtKB-ARBA"/>
</dbReference>
<name>A0A445KGN7_GLYSO</name>
<dbReference type="Gene3D" id="2.40.480.10">
    <property type="entry name" value="Allene oxide cyclase-like"/>
    <property type="match status" value="1"/>
</dbReference>
<feature type="transmembrane region" description="Helical" evidence="5">
    <location>
        <begin position="12"/>
        <end position="29"/>
    </location>
</feature>
<dbReference type="Pfam" id="PF03018">
    <property type="entry name" value="Dirigent"/>
    <property type="match status" value="1"/>
</dbReference>
<evidence type="ECO:0000256" key="2">
    <source>
        <dbReference type="ARBA" id="ARBA00011738"/>
    </source>
</evidence>
<dbReference type="PANTHER" id="PTHR21495">
    <property type="entry name" value="NUCLEOPORIN-RELATED"/>
    <property type="match status" value="1"/>
</dbReference>
<dbReference type="AlphaFoldDB" id="A0A445KGN7"/>
<dbReference type="EMBL" id="QZWG01000006">
    <property type="protein sequence ID" value="RZC09859.1"/>
    <property type="molecule type" value="Genomic_DNA"/>
</dbReference>
<keyword evidence="5" id="KW-1133">Transmembrane helix</keyword>
<comment type="subcellular location">
    <subcellularLocation>
        <location evidence="4">Secreted</location>
        <location evidence="4">Extracellular space</location>
        <location evidence="4">Apoplast</location>
    </subcellularLocation>
</comment>
<comment type="caution">
    <text evidence="6">The sequence shown here is derived from an EMBL/GenBank/DDBJ whole genome shotgun (WGS) entry which is preliminary data.</text>
</comment>
<keyword evidence="7" id="KW-1185">Reference proteome</keyword>
<evidence type="ECO:0000256" key="1">
    <source>
        <dbReference type="ARBA" id="ARBA00010746"/>
    </source>
</evidence>
<keyword evidence="5" id="KW-0472">Membrane</keyword>
<evidence type="ECO:0000256" key="4">
    <source>
        <dbReference type="RuleBase" id="RU363099"/>
    </source>
</evidence>
<dbReference type="Proteomes" id="UP000289340">
    <property type="component" value="Chromosome 6"/>
</dbReference>
<keyword evidence="3 4" id="KW-0964">Secreted</keyword>
<gene>
    <name evidence="6" type="ORF">D0Y65_016276</name>
</gene>
<proteinExistence type="inferred from homology"/>
<reference evidence="6 7" key="1">
    <citation type="submission" date="2018-09" db="EMBL/GenBank/DDBJ databases">
        <title>A high-quality reference genome of wild soybean provides a powerful tool to mine soybean genomes.</title>
        <authorList>
            <person name="Xie M."/>
            <person name="Chung C.Y.L."/>
            <person name="Li M.-W."/>
            <person name="Wong F.-L."/>
            <person name="Chan T.-F."/>
            <person name="Lam H.-M."/>
        </authorList>
    </citation>
    <scope>NUCLEOTIDE SEQUENCE [LARGE SCALE GENOMIC DNA]</scope>
    <source>
        <strain evidence="7">cv. W05</strain>
        <tissue evidence="6">Hypocotyl of etiolated seedlings</tissue>
    </source>
</reference>
<evidence type="ECO:0000256" key="5">
    <source>
        <dbReference type="SAM" id="Phobius"/>
    </source>
</evidence>
<evidence type="ECO:0000256" key="3">
    <source>
        <dbReference type="ARBA" id="ARBA00022525"/>
    </source>
</evidence>
<dbReference type="InterPro" id="IPR044859">
    <property type="entry name" value="Allene_oxi_cyc_Dirigent"/>
</dbReference>